<dbReference type="Proteomes" id="UP000796761">
    <property type="component" value="Unassembled WGS sequence"/>
</dbReference>
<evidence type="ECO:0000313" key="3">
    <source>
        <dbReference type="Proteomes" id="UP000796761"/>
    </source>
</evidence>
<gene>
    <name evidence="2" type="ORF">HGM15179_010625</name>
</gene>
<keyword evidence="3" id="KW-1185">Reference proteome</keyword>
<reference evidence="2" key="1">
    <citation type="submission" date="2019-04" db="EMBL/GenBank/DDBJ databases">
        <title>Genome assembly of Zosterops borbonicus 15179.</title>
        <authorList>
            <person name="Leroy T."/>
            <person name="Anselmetti Y."/>
            <person name="Tilak M.-K."/>
            <person name="Nabholz B."/>
        </authorList>
    </citation>
    <scope>NUCLEOTIDE SEQUENCE</scope>
    <source>
        <strain evidence="2">HGM_15179</strain>
        <tissue evidence="2">Muscle</tissue>
    </source>
</reference>
<sequence>MELLFEELVDPSKSTALVLMEDFNKVNFSWEHHTAGTNRSRRFVEHSDDFFMIQDEDGHLTDRDMDMAEMFNIFFASILNASDGLRGPSALSWRTVTVRIINSQLPKSKKDEPGNSKPGSLTSVTGKIIENTILGGSDRLGNEMLESSATERDLGVLGDGKLNMSQQCPGSQEGHPCPGDIRDSISWAREGIVLPCSALGQPHLQGWGQLWGPQCFLAAYVSPALSSSHSFPCEVALGINSFSLGSLVSMAAWGRQA</sequence>
<proteinExistence type="predicted"/>
<organism evidence="2 3">
    <name type="scientific">Zosterops borbonicus</name>
    <dbReference type="NCBI Taxonomy" id="364589"/>
    <lineage>
        <taxon>Eukaryota</taxon>
        <taxon>Metazoa</taxon>
        <taxon>Chordata</taxon>
        <taxon>Craniata</taxon>
        <taxon>Vertebrata</taxon>
        <taxon>Euteleostomi</taxon>
        <taxon>Archelosauria</taxon>
        <taxon>Archosauria</taxon>
        <taxon>Dinosauria</taxon>
        <taxon>Saurischia</taxon>
        <taxon>Theropoda</taxon>
        <taxon>Coelurosauria</taxon>
        <taxon>Aves</taxon>
        <taxon>Neognathae</taxon>
        <taxon>Neoaves</taxon>
        <taxon>Telluraves</taxon>
        <taxon>Australaves</taxon>
        <taxon>Passeriformes</taxon>
        <taxon>Sylvioidea</taxon>
        <taxon>Zosteropidae</taxon>
        <taxon>Zosterops</taxon>
    </lineage>
</organism>
<protein>
    <submittedName>
        <fullName evidence="2">Uncharacterized protein</fullName>
    </submittedName>
</protein>
<dbReference type="EMBL" id="SWJQ01000311">
    <property type="protein sequence ID" value="TRZ16447.1"/>
    <property type="molecule type" value="Genomic_DNA"/>
</dbReference>
<dbReference type="OrthoDB" id="276744at2759"/>
<comment type="caution">
    <text evidence="2">The sequence shown here is derived from an EMBL/GenBank/DDBJ whole genome shotgun (WGS) entry which is preliminary data.</text>
</comment>
<name>A0A8K1GE22_9PASS</name>
<accession>A0A8K1GE22</accession>
<evidence type="ECO:0000256" key="1">
    <source>
        <dbReference type="SAM" id="MobiDB-lite"/>
    </source>
</evidence>
<dbReference type="AlphaFoldDB" id="A0A8K1GE22"/>
<evidence type="ECO:0000313" key="2">
    <source>
        <dbReference type="EMBL" id="TRZ16447.1"/>
    </source>
</evidence>
<feature type="region of interest" description="Disordered" evidence="1">
    <location>
        <begin position="104"/>
        <end position="123"/>
    </location>
</feature>